<evidence type="ECO:0000313" key="1">
    <source>
        <dbReference type="EMBL" id="KAK7344470.1"/>
    </source>
</evidence>
<evidence type="ECO:0000313" key="2">
    <source>
        <dbReference type="Proteomes" id="UP001367508"/>
    </source>
</evidence>
<organism evidence="1 2">
    <name type="scientific">Canavalia gladiata</name>
    <name type="common">Sword bean</name>
    <name type="synonym">Dolichos gladiatus</name>
    <dbReference type="NCBI Taxonomy" id="3824"/>
    <lineage>
        <taxon>Eukaryota</taxon>
        <taxon>Viridiplantae</taxon>
        <taxon>Streptophyta</taxon>
        <taxon>Embryophyta</taxon>
        <taxon>Tracheophyta</taxon>
        <taxon>Spermatophyta</taxon>
        <taxon>Magnoliopsida</taxon>
        <taxon>eudicotyledons</taxon>
        <taxon>Gunneridae</taxon>
        <taxon>Pentapetalae</taxon>
        <taxon>rosids</taxon>
        <taxon>fabids</taxon>
        <taxon>Fabales</taxon>
        <taxon>Fabaceae</taxon>
        <taxon>Papilionoideae</taxon>
        <taxon>50 kb inversion clade</taxon>
        <taxon>NPAAA clade</taxon>
        <taxon>indigoferoid/millettioid clade</taxon>
        <taxon>Phaseoleae</taxon>
        <taxon>Canavalia</taxon>
    </lineage>
</organism>
<dbReference type="Proteomes" id="UP001367508">
    <property type="component" value="Unassembled WGS sequence"/>
</dbReference>
<sequence>MSPAHSSIGTRSESPAGLLPLLGSLRFHVLFHSPMGFFSPFPHGTTSLSVTQEYLALQVSKSFQTKLNLLSWLFYDTVTTHLYSRIRVSGIHPLRIRLREDLALSCLIHMAEWTLMEILLKISEVSFFSDSPEARGTLLSESLHHVTLEGDQDHSCKS</sequence>
<reference evidence="1 2" key="1">
    <citation type="submission" date="2024-01" db="EMBL/GenBank/DDBJ databases">
        <title>The genomes of 5 underutilized Papilionoideae crops provide insights into root nodulation and disease resistanc.</title>
        <authorList>
            <person name="Jiang F."/>
        </authorList>
    </citation>
    <scope>NUCLEOTIDE SEQUENCE [LARGE SCALE GENOMIC DNA]</scope>
    <source>
        <strain evidence="1">LVBAO_FW01</strain>
        <tissue evidence="1">Leaves</tissue>
    </source>
</reference>
<name>A0AAN9LXX4_CANGL</name>
<gene>
    <name evidence="1" type="ORF">VNO77_14112</name>
</gene>
<accession>A0AAN9LXX4</accession>
<comment type="caution">
    <text evidence="1">The sequence shown here is derived from an EMBL/GenBank/DDBJ whole genome shotgun (WGS) entry which is preliminary data.</text>
</comment>
<dbReference type="EMBL" id="JAYMYQ010000003">
    <property type="protein sequence ID" value="KAK7344470.1"/>
    <property type="molecule type" value="Genomic_DNA"/>
</dbReference>
<protein>
    <submittedName>
        <fullName evidence="1">Uncharacterized protein</fullName>
    </submittedName>
</protein>
<proteinExistence type="predicted"/>
<dbReference type="AlphaFoldDB" id="A0AAN9LXX4"/>
<keyword evidence="2" id="KW-1185">Reference proteome</keyword>